<dbReference type="PROSITE" id="PS51293">
    <property type="entry name" value="SANT"/>
    <property type="match status" value="1"/>
</dbReference>
<evidence type="ECO:0000256" key="1">
    <source>
        <dbReference type="ARBA" id="ARBA00023015"/>
    </source>
</evidence>
<dbReference type="PROSITE" id="PS51294">
    <property type="entry name" value="HTH_MYB"/>
    <property type="match status" value="1"/>
</dbReference>
<keyword evidence="2" id="KW-0804">Transcription</keyword>
<dbReference type="InterPro" id="IPR009057">
    <property type="entry name" value="Homeodomain-like_sf"/>
</dbReference>
<dbReference type="Proteomes" id="UP000816034">
    <property type="component" value="Unassembled WGS sequence"/>
</dbReference>
<feature type="domain" description="SANT" evidence="6">
    <location>
        <begin position="286"/>
        <end position="333"/>
    </location>
</feature>
<evidence type="ECO:0000256" key="3">
    <source>
        <dbReference type="ARBA" id="ARBA00023242"/>
    </source>
</evidence>
<comment type="caution">
    <text evidence="8">The sequence shown here is derived from an EMBL/GenBank/DDBJ whole genome shotgun (WGS) entry which is preliminary data.</text>
</comment>
<keyword evidence="3" id="KW-0539">Nucleus</keyword>
<dbReference type="GeneID" id="68101895"/>
<dbReference type="SUPFAM" id="SSF46689">
    <property type="entry name" value="Homeodomain-like"/>
    <property type="match status" value="1"/>
</dbReference>
<dbReference type="CDD" id="cd00167">
    <property type="entry name" value="SANT"/>
    <property type="match status" value="1"/>
</dbReference>
<feature type="compositionally biased region" description="Low complexity" evidence="4">
    <location>
        <begin position="225"/>
        <end position="235"/>
    </location>
</feature>
<dbReference type="RefSeq" id="XP_044554758.1">
    <property type="nucleotide sequence ID" value="XM_044699629.1"/>
</dbReference>
<feature type="compositionally biased region" description="Polar residues" evidence="4">
    <location>
        <begin position="245"/>
        <end position="258"/>
    </location>
</feature>
<dbReference type="InterPro" id="IPR006447">
    <property type="entry name" value="Myb_dom_plants"/>
</dbReference>
<dbReference type="InterPro" id="IPR001005">
    <property type="entry name" value="SANT/Myb"/>
</dbReference>
<evidence type="ECO:0000256" key="2">
    <source>
        <dbReference type="ARBA" id="ARBA00023163"/>
    </source>
</evidence>
<feature type="domain" description="HTH myb-type" evidence="7">
    <location>
        <begin position="278"/>
        <end position="333"/>
    </location>
</feature>
<keyword evidence="1" id="KW-0805">Transcription regulation</keyword>
<proteinExistence type="predicted"/>
<dbReference type="Pfam" id="PF00249">
    <property type="entry name" value="Myb_DNA-binding"/>
    <property type="match status" value="1"/>
</dbReference>
<feature type="compositionally biased region" description="Polar residues" evidence="4">
    <location>
        <begin position="203"/>
        <end position="219"/>
    </location>
</feature>
<dbReference type="PROSITE" id="PS50090">
    <property type="entry name" value="MYB_LIKE"/>
    <property type="match status" value="1"/>
</dbReference>
<organism evidence="8 9">
    <name type="scientific">Naegleria lovaniensis</name>
    <name type="common">Amoeba</name>
    <dbReference type="NCBI Taxonomy" id="51637"/>
    <lineage>
        <taxon>Eukaryota</taxon>
        <taxon>Discoba</taxon>
        <taxon>Heterolobosea</taxon>
        <taxon>Tetramitia</taxon>
        <taxon>Eutetramitia</taxon>
        <taxon>Vahlkampfiidae</taxon>
        <taxon>Naegleria</taxon>
    </lineage>
</organism>
<dbReference type="AlphaFoldDB" id="A0AA88GYE8"/>
<feature type="domain" description="Myb-like" evidence="5">
    <location>
        <begin position="278"/>
        <end position="329"/>
    </location>
</feature>
<name>A0AA88GYE8_NAELO</name>
<feature type="compositionally biased region" description="Basic residues" evidence="4">
    <location>
        <begin position="266"/>
        <end position="278"/>
    </location>
</feature>
<dbReference type="InterPro" id="IPR017884">
    <property type="entry name" value="SANT_dom"/>
</dbReference>
<dbReference type="InterPro" id="IPR017930">
    <property type="entry name" value="Myb_dom"/>
</dbReference>
<dbReference type="EMBL" id="PYSW02000003">
    <property type="protein sequence ID" value="KAG2392864.1"/>
    <property type="molecule type" value="Genomic_DNA"/>
</dbReference>
<feature type="region of interest" description="Disordered" evidence="4">
    <location>
        <begin position="195"/>
        <end position="288"/>
    </location>
</feature>
<dbReference type="PANTHER" id="PTHR44042">
    <property type="entry name" value="DUPLICATED HOMEODOMAIN-LIKE SUPERFAMILY PROTEIN-RELATED"/>
    <property type="match status" value="1"/>
</dbReference>
<evidence type="ECO:0000256" key="4">
    <source>
        <dbReference type="SAM" id="MobiDB-lite"/>
    </source>
</evidence>
<reference evidence="8 9" key="1">
    <citation type="journal article" date="2018" name="BMC Genomics">
        <title>The genome of Naegleria lovaniensis, the basis for a comparative approach to unravel pathogenicity factors of the human pathogenic amoeba N. fowleri.</title>
        <authorList>
            <person name="Liechti N."/>
            <person name="Schurch N."/>
            <person name="Bruggmann R."/>
            <person name="Wittwer M."/>
        </authorList>
    </citation>
    <scope>NUCLEOTIDE SEQUENCE [LARGE SCALE GENOMIC DNA]</scope>
    <source>
        <strain evidence="8 9">ATCC 30569</strain>
    </source>
</reference>
<evidence type="ECO:0000313" key="8">
    <source>
        <dbReference type="EMBL" id="KAG2392864.1"/>
    </source>
</evidence>
<evidence type="ECO:0000259" key="7">
    <source>
        <dbReference type="PROSITE" id="PS51294"/>
    </source>
</evidence>
<evidence type="ECO:0000259" key="6">
    <source>
        <dbReference type="PROSITE" id="PS51293"/>
    </source>
</evidence>
<keyword evidence="9" id="KW-1185">Reference proteome</keyword>
<dbReference type="Gene3D" id="1.10.10.60">
    <property type="entry name" value="Homeodomain-like"/>
    <property type="match status" value="1"/>
</dbReference>
<protein>
    <submittedName>
        <fullName evidence="8">Uncharacterized protein</fullName>
    </submittedName>
</protein>
<dbReference type="SMART" id="SM00717">
    <property type="entry name" value="SANT"/>
    <property type="match status" value="1"/>
</dbReference>
<evidence type="ECO:0000313" key="9">
    <source>
        <dbReference type="Proteomes" id="UP000816034"/>
    </source>
</evidence>
<dbReference type="PANTHER" id="PTHR44042:SF67">
    <property type="entry name" value="MYB-LIKE PROTEIN I"/>
    <property type="match status" value="1"/>
</dbReference>
<dbReference type="GO" id="GO:0003677">
    <property type="term" value="F:DNA binding"/>
    <property type="evidence" value="ECO:0007669"/>
    <property type="project" value="InterPro"/>
</dbReference>
<accession>A0AA88GYE8</accession>
<evidence type="ECO:0000259" key="5">
    <source>
        <dbReference type="PROSITE" id="PS50090"/>
    </source>
</evidence>
<sequence>MTSMLIMMKKPQHSDHREYYNILLQDHTNSNRIHSLHLMEPVVSVEPPTQSFHHELDILHHSIPSSTGFNTSSQSSSCPFMRNVMNDERLFKPSEEPARITQPSSQHQGFSFQTTNTLHCHQESFEPSQQENLSPKSKFSSSLPYFVQPLKKRNRESYESLCNQQHVKHLTPPHHDVSAFGAVLPPVHKIAKRHSQLMGRTSPPITTLEQEDTSSASSQHENDVSTTTTESSYSSQDDPNDEHTCTTSNIEPSHSSFTVEYELPKRKSNRGRKPKARKVNVNEGPWTEEEHEQFLKGYRECGKNWSKIADLYVPSRRRTQIASHAQKWFRKQDKK</sequence>
<gene>
    <name evidence="8" type="ORF">C9374_009441</name>
</gene>
<dbReference type="NCBIfam" id="TIGR01557">
    <property type="entry name" value="myb_SHAQKYF"/>
    <property type="match status" value="1"/>
</dbReference>